<feature type="transmembrane region" description="Helical" evidence="7">
    <location>
        <begin position="291"/>
        <end position="319"/>
    </location>
</feature>
<keyword evidence="5 7" id="KW-1133">Transmembrane helix</keyword>
<evidence type="ECO:0000256" key="2">
    <source>
        <dbReference type="ARBA" id="ARBA00022692"/>
    </source>
</evidence>
<comment type="subcellular location">
    <subcellularLocation>
        <location evidence="1">Cell membrane</location>
        <topology evidence="1">Multi-pass membrane protein</topology>
    </subcellularLocation>
</comment>
<keyword evidence="11" id="KW-1185">Reference proteome</keyword>
<dbReference type="CDD" id="cd18587">
    <property type="entry name" value="ABC_6TM_LapB_like"/>
    <property type="match status" value="1"/>
</dbReference>
<comment type="caution">
    <text evidence="10">The sequence shown here is derived from an EMBL/GenBank/DDBJ whole genome shotgun (WGS) entry which is preliminary data.</text>
</comment>
<keyword evidence="2 7" id="KW-0812">Transmembrane</keyword>
<dbReference type="InterPro" id="IPR027417">
    <property type="entry name" value="P-loop_NTPase"/>
</dbReference>
<evidence type="ECO:0000256" key="4">
    <source>
        <dbReference type="ARBA" id="ARBA00022840"/>
    </source>
</evidence>
<evidence type="ECO:0000256" key="3">
    <source>
        <dbReference type="ARBA" id="ARBA00022741"/>
    </source>
</evidence>
<dbReference type="Proteomes" id="UP000584663">
    <property type="component" value="Unassembled WGS sequence"/>
</dbReference>
<feature type="transmembrane region" description="Helical" evidence="7">
    <location>
        <begin position="168"/>
        <end position="193"/>
    </location>
</feature>
<dbReference type="Gene3D" id="3.40.50.300">
    <property type="entry name" value="P-loop containing nucleotide triphosphate hydrolases"/>
    <property type="match status" value="1"/>
</dbReference>
<dbReference type="InterPro" id="IPR003439">
    <property type="entry name" value="ABC_transporter-like_ATP-bd"/>
</dbReference>
<dbReference type="Gene3D" id="3.90.70.10">
    <property type="entry name" value="Cysteine proteinases"/>
    <property type="match status" value="1"/>
</dbReference>
<dbReference type="Pfam" id="PF00005">
    <property type="entry name" value="ABC_tran"/>
    <property type="match status" value="1"/>
</dbReference>
<sequence length="724" mass="78879">MSGPTQTQPQTDPQTDPLAWIDMMGQVARHYRMPFAEQRARLTTLWQGGGDEEARVRALARASGLSVRFVVPGAMRLTSWRLPVIAWLNDGELALITGIDADGQAVFSVAGEEGQSAQRPLSTLVEQTRIFVVPRPARSAKDVRVDSYIRPFEEHWLRRLLLQDMKGYGHVAIASVVTNCLGLAGVLFSMQVYDRVVPAQSMPTLYILFIGVILATGFDFALRRLRVGITDILGKRADLRLSDVVFGHALRVRNRARPTSTGTFIAQLRDLDQVRDMLTSTTVAAVADLPFFFLFLVILAFIGGSLALVPVVALIALLLPSLLAQRRLRAYATESMRETSLRNALLIESVQGIEDIKTLQAEERFQRQWNHCNAVAGEAQLRLRGLTASLSTWAQSVQNAVYATVIFVGAPMVIAGDITTGALVATSMLASRMMAPMGQVSHLLGRYQHAKVAANSLNQIMGLPVDNPDAEHRIPLPSVDGRFTLRGAVFTYADPNAPPALTVPKLEIASGEKIALLGRNGAGKSTLLQGLSGMLQPVSGEILLDDLALHQIDPADVRRDVALLTQNSRLFHGTLRENLTMGAVTASNETILAALDMVGAIDFIRRLRDGLEHVVLEGGLGLSGGQQQALLLARLLIRQPQVMLLDEPTAAMDEAAERLFIDRFRSWGQGRTVVVATHRMRVLELVDRIIVIDQGQILLDQPKAAALATMQGAARSQTGRSQAA</sequence>
<dbReference type="InterPro" id="IPR039421">
    <property type="entry name" value="Type_1_exporter"/>
</dbReference>
<dbReference type="PROSITE" id="PS50893">
    <property type="entry name" value="ABC_TRANSPORTER_2"/>
    <property type="match status" value="1"/>
</dbReference>
<dbReference type="Gene3D" id="1.20.1560.10">
    <property type="entry name" value="ABC transporter type 1, transmembrane domain"/>
    <property type="match status" value="1"/>
</dbReference>
<feature type="domain" description="ABC transporter" evidence="8">
    <location>
        <begin position="485"/>
        <end position="719"/>
    </location>
</feature>
<accession>A0ABR6K9G7</accession>
<evidence type="ECO:0000259" key="8">
    <source>
        <dbReference type="PROSITE" id="PS50893"/>
    </source>
</evidence>
<feature type="transmembrane region" description="Helical" evidence="7">
    <location>
        <begin position="400"/>
        <end position="425"/>
    </location>
</feature>
<dbReference type="NCBIfam" id="TIGR03375">
    <property type="entry name" value="type_I_sec_LssB"/>
    <property type="match status" value="1"/>
</dbReference>
<evidence type="ECO:0000256" key="7">
    <source>
        <dbReference type="SAM" id="Phobius"/>
    </source>
</evidence>
<evidence type="ECO:0000256" key="6">
    <source>
        <dbReference type="ARBA" id="ARBA00023136"/>
    </source>
</evidence>
<keyword evidence="3" id="KW-0547">Nucleotide-binding</keyword>
<evidence type="ECO:0000259" key="9">
    <source>
        <dbReference type="PROSITE" id="PS50929"/>
    </source>
</evidence>
<dbReference type="PANTHER" id="PTHR43394">
    <property type="entry name" value="ATP-DEPENDENT PERMEASE MDL1, MITOCHONDRIAL"/>
    <property type="match status" value="1"/>
</dbReference>
<evidence type="ECO:0000256" key="1">
    <source>
        <dbReference type="ARBA" id="ARBA00004651"/>
    </source>
</evidence>
<dbReference type="SMART" id="SM00382">
    <property type="entry name" value="AAA"/>
    <property type="match status" value="1"/>
</dbReference>
<protein>
    <submittedName>
        <fullName evidence="10">ATP-binding cassette subfamily C protein LapB</fullName>
    </submittedName>
</protein>
<reference evidence="10 11" key="1">
    <citation type="submission" date="2020-08" db="EMBL/GenBank/DDBJ databases">
        <title>Genomic Encyclopedia of Type Strains, Phase IV (KMG-IV): sequencing the most valuable type-strain genomes for metagenomic binning, comparative biology and taxonomic classification.</title>
        <authorList>
            <person name="Goeker M."/>
        </authorList>
    </citation>
    <scope>NUCLEOTIDE SEQUENCE [LARGE SCALE GENOMIC DNA]</scope>
    <source>
        <strain evidence="10 11">DSM 14562</strain>
    </source>
</reference>
<dbReference type="InterPro" id="IPR036640">
    <property type="entry name" value="ABC1_TM_sf"/>
</dbReference>
<organism evidence="10 11">
    <name type="scientific">Sphingomonas yabuuchiae</name>
    <dbReference type="NCBI Taxonomy" id="172044"/>
    <lineage>
        <taxon>Bacteria</taxon>
        <taxon>Pseudomonadati</taxon>
        <taxon>Pseudomonadota</taxon>
        <taxon>Alphaproteobacteria</taxon>
        <taxon>Sphingomonadales</taxon>
        <taxon>Sphingomonadaceae</taxon>
        <taxon>Sphingomonas</taxon>
    </lineage>
</organism>
<dbReference type="Pfam" id="PF00664">
    <property type="entry name" value="ABC_membrane"/>
    <property type="match status" value="1"/>
</dbReference>
<dbReference type="InterPro" id="IPR017750">
    <property type="entry name" value="ATPase_T1SS"/>
</dbReference>
<dbReference type="InterPro" id="IPR017871">
    <property type="entry name" value="ABC_transporter-like_CS"/>
</dbReference>
<keyword evidence="4 10" id="KW-0067">ATP-binding</keyword>
<proteinExistence type="predicted"/>
<gene>
    <name evidence="10" type="ORF">GGQ89_001387</name>
</gene>
<dbReference type="SUPFAM" id="SSF90123">
    <property type="entry name" value="ABC transporter transmembrane region"/>
    <property type="match status" value="1"/>
</dbReference>
<dbReference type="EMBL" id="JACHNX010000004">
    <property type="protein sequence ID" value="MBB4609175.1"/>
    <property type="molecule type" value="Genomic_DNA"/>
</dbReference>
<keyword evidence="6 7" id="KW-0472">Membrane</keyword>
<feature type="domain" description="ABC transmembrane type-1" evidence="9">
    <location>
        <begin position="171"/>
        <end position="449"/>
    </location>
</feature>
<dbReference type="InterPro" id="IPR011527">
    <property type="entry name" value="ABC1_TM_dom"/>
</dbReference>
<dbReference type="SUPFAM" id="SSF52540">
    <property type="entry name" value="P-loop containing nucleoside triphosphate hydrolases"/>
    <property type="match status" value="1"/>
</dbReference>
<evidence type="ECO:0000313" key="11">
    <source>
        <dbReference type="Proteomes" id="UP000584663"/>
    </source>
</evidence>
<name>A0ABR6K9G7_9SPHN</name>
<dbReference type="PROSITE" id="PS50929">
    <property type="entry name" value="ABC_TM1F"/>
    <property type="match status" value="1"/>
</dbReference>
<dbReference type="RefSeq" id="WP_338112403.1">
    <property type="nucleotide sequence ID" value="NZ_JACHNX010000004.1"/>
</dbReference>
<dbReference type="InterPro" id="IPR003593">
    <property type="entry name" value="AAA+_ATPase"/>
</dbReference>
<dbReference type="GO" id="GO:0005524">
    <property type="term" value="F:ATP binding"/>
    <property type="evidence" value="ECO:0007669"/>
    <property type="project" value="UniProtKB-KW"/>
</dbReference>
<feature type="transmembrane region" description="Helical" evidence="7">
    <location>
        <begin position="205"/>
        <end position="222"/>
    </location>
</feature>
<dbReference type="PROSITE" id="PS00211">
    <property type="entry name" value="ABC_TRANSPORTER_1"/>
    <property type="match status" value="1"/>
</dbReference>
<evidence type="ECO:0000256" key="5">
    <source>
        <dbReference type="ARBA" id="ARBA00022989"/>
    </source>
</evidence>
<dbReference type="PANTHER" id="PTHR43394:SF1">
    <property type="entry name" value="ATP-BINDING CASSETTE SUB-FAMILY B MEMBER 10, MITOCHONDRIAL"/>
    <property type="match status" value="1"/>
</dbReference>
<evidence type="ECO:0000313" key="10">
    <source>
        <dbReference type="EMBL" id="MBB4609175.1"/>
    </source>
</evidence>